<accession>A0AAP5M6P0</accession>
<dbReference type="RefSeq" id="WP_208348914.1">
    <property type="nucleotide sequence ID" value="NZ_JAALHA020000002.1"/>
</dbReference>
<dbReference type="PANTHER" id="PTHR42770">
    <property type="entry name" value="AMINO ACID TRANSPORTER-RELATED"/>
    <property type="match status" value="1"/>
</dbReference>
<keyword evidence="4 6" id="KW-1133">Transmembrane helix</keyword>
<evidence type="ECO:0000256" key="5">
    <source>
        <dbReference type="ARBA" id="ARBA00023136"/>
    </source>
</evidence>
<sequence>MSKYSKSKGIQRSDNIDNGYLEQRQLRRSANWILLWALGVGSVISGDFSGWNFGLGAGGFGGLAIATLLMAVMYICMVYSIAELSAALPHAGGFYSFTRTAFGKLGGFVCGISIVVEYVLGPAVVVFFIGSYLNTIFPSIPVPIWWFLFYTVFVYINIRGVGVMLKAGLVITAIAVAVLTIFFIAVVFSGKFQHELLFNIPPQQGSSIWLPKGWVGVFQALPYAMWFYLAIEHLPLAAEEAHDTARDIPKALIWSMVTLVTLSLFVLVLNTGVGGGAAAISGSAAPLADGFKAIFGDSKVTTILTILTLFGLIASFHSTIYSYGRILFSLSRSGYIPRWISITSKTHTPAIALILGAVVGLASTATIQFAGKTIGAMLLNMTVFGAVISYIIVMSSYIKLKLTCPNLRRPYQSPLGIWGAALGIVLSFLALFSCFSNPGYRPGVLGVAIFLGVMTLYFLFYSRKKLVAKAPEEENALLIRALQDIE</sequence>
<evidence type="ECO:0000256" key="3">
    <source>
        <dbReference type="ARBA" id="ARBA00022692"/>
    </source>
</evidence>
<feature type="transmembrane region" description="Helical" evidence="6">
    <location>
        <begin position="349"/>
        <end position="370"/>
    </location>
</feature>
<evidence type="ECO:0000256" key="4">
    <source>
        <dbReference type="ARBA" id="ARBA00022989"/>
    </source>
</evidence>
<feature type="transmembrane region" description="Helical" evidence="6">
    <location>
        <begin position="300"/>
        <end position="328"/>
    </location>
</feature>
<dbReference type="PANTHER" id="PTHR42770:SF7">
    <property type="entry name" value="MEMBRANE PROTEIN"/>
    <property type="match status" value="1"/>
</dbReference>
<evidence type="ECO:0000256" key="6">
    <source>
        <dbReference type="SAM" id="Phobius"/>
    </source>
</evidence>
<dbReference type="EMBL" id="JAALHA020000002">
    <property type="protein sequence ID" value="MDR9894290.1"/>
    <property type="molecule type" value="Genomic_DNA"/>
</dbReference>
<protein>
    <submittedName>
        <fullName evidence="7">Ethanolamine permease</fullName>
    </submittedName>
</protein>
<dbReference type="InterPro" id="IPR002293">
    <property type="entry name" value="AA/rel_permease1"/>
</dbReference>
<name>A0AAP5M6P0_9CYAN</name>
<dbReference type="GO" id="GO:0005886">
    <property type="term" value="C:plasma membrane"/>
    <property type="evidence" value="ECO:0007669"/>
    <property type="project" value="UniProtKB-SubCell"/>
</dbReference>
<feature type="transmembrane region" description="Helical" evidence="6">
    <location>
        <begin position="168"/>
        <end position="188"/>
    </location>
</feature>
<feature type="transmembrane region" description="Helical" evidence="6">
    <location>
        <begin position="105"/>
        <end position="130"/>
    </location>
</feature>
<evidence type="ECO:0000313" key="7">
    <source>
        <dbReference type="EMBL" id="MDR9894290.1"/>
    </source>
</evidence>
<feature type="transmembrane region" description="Helical" evidence="6">
    <location>
        <begin position="136"/>
        <end position="156"/>
    </location>
</feature>
<feature type="transmembrane region" description="Helical" evidence="6">
    <location>
        <begin position="415"/>
        <end position="433"/>
    </location>
</feature>
<keyword evidence="5 6" id="KW-0472">Membrane</keyword>
<dbReference type="AlphaFoldDB" id="A0AAP5M6P0"/>
<feature type="transmembrane region" description="Helical" evidence="6">
    <location>
        <begin position="439"/>
        <end position="460"/>
    </location>
</feature>
<dbReference type="InterPro" id="IPR050367">
    <property type="entry name" value="APC_superfamily"/>
</dbReference>
<keyword evidence="3 6" id="KW-0812">Transmembrane</keyword>
<feature type="transmembrane region" description="Helical" evidence="6">
    <location>
        <begin position="33"/>
        <end position="54"/>
    </location>
</feature>
<gene>
    <name evidence="7" type="primary">eat</name>
    <name evidence="7" type="ORF">G7B40_006850</name>
</gene>
<feature type="transmembrane region" description="Helical" evidence="6">
    <location>
        <begin position="252"/>
        <end position="280"/>
    </location>
</feature>
<proteinExistence type="predicted"/>
<dbReference type="NCBIfam" id="TIGR00908">
    <property type="entry name" value="2A0305"/>
    <property type="match status" value="1"/>
</dbReference>
<dbReference type="Pfam" id="PF13520">
    <property type="entry name" value="AA_permease_2"/>
    <property type="match status" value="1"/>
</dbReference>
<dbReference type="Gene3D" id="1.20.1740.10">
    <property type="entry name" value="Amino acid/polyamine transporter I"/>
    <property type="match status" value="1"/>
</dbReference>
<feature type="transmembrane region" description="Helical" evidence="6">
    <location>
        <begin position="60"/>
        <end position="84"/>
    </location>
</feature>
<keyword evidence="8" id="KW-1185">Reference proteome</keyword>
<comment type="subcellular location">
    <subcellularLocation>
        <location evidence="1">Cell membrane</location>
        <topology evidence="1">Multi-pass membrane protein</topology>
    </subcellularLocation>
</comment>
<dbReference type="PIRSF" id="PIRSF006060">
    <property type="entry name" value="AA_transporter"/>
    <property type="match status" value="1"/>
</dbReference>
<feature type="transmembrane region" description="Helical" evidence="6">
    <location>
        <begin position="376"/>
        <end position="394"/>
    </location>
</feature>
<evidence type="ECO:0000256" key="2">
    <source>
        <dbReference type="ARBA" id="ARBA00022475"/>
    </source>
</evidence>
<evidence type="ECO:0000256" key="1">
    <source>
        <dbReference type="ARBA" id="ARBA00004651"/>
    </source>
</evidence>
<dbReference type="Proteomes" id="UP000667802">
    <property type="component" value="Unassembled WGS sequence"/>
</dbReference>
<dbReference type="GO" id="GO:0022857">
    <property type="term" value="F:transmembrane transporter activity"/>
    <property type="evidence" value="ECO:0007669"/>
    <property type="project" value="InterPro"/>
</dbReference>
<feature type="transmembrane region" description="Helical" evidence="6">
    <location>
        <begin position="208"/>
        <end position="231"/>
    </location>
</feature>
<keyword evidence="2" id="KW-1003">Cell membrane</keyword>
<dbReference type="InterPro" id="IPR004757">
    <property type="entry name" value="EtNH_permease"/>
</dbReference>
<evidence type="ECO:0000313" key="8">
    <source>
        <dbReference type="Proteomes" id="UP000667802"/>
    </source>
</evidence>
<reference evidence="8" key="1">
    <citation type="journal article" date="2021" name="Science">
        <title>Hunting the eagle killer: A cyanobacterial neurotoxin causes vacuolar myelinopathy.</title>
        <authorList>
            <person name="Breinlinger S."/>
            <person name="Phillips T.J."/>
            <person name="Haram B.N."/>
            <person name="Mares J."/>
            <person name="Martinez Yerena J.A."/>
            <person name="Hrouzek P."/>
            <person name="Sobotka R."/>
            <person name="Henderson W.M."/>
            <person name="Schmieder P."/>
            <person name="Williams S.M."/>
            <person name="Lauderdale J.D."/>
            <person name="Wilde H.D."/>
            <person name="Gerrin W."/>
            <person name="Kust A."/>
            <person name="Washington J.W."/>
            <person name="Wagner C."/>
            <person name="Geier B."/>
            <person name="Liebeke M."/>
            <person name="Enke H."/>
            <person name="Niedermeyer T.H.J."/>
            <person name="Wilde S.B."/>
        </authorList>
    </citation>
    <scope>NUCLEOTIDE SEQUENCE [LARGE SCALE GENOMIC DNA]</scope>
    <source>
        <strain evidence="8">Thurmond2011</strain>
    </source>
</reference>
<organism evidence="7 8">
    <name type="scientific">Aetokthonos hydrillicola Thurmond2011</name>
    <dbReference type="NCBI Taxonomy" id="2712845"/>
    <lineage>
        <taxon>Bacteria</taxon>
        <taxon>Bacillati</taxon>
        <taxon>Cyanobacteriota</taxon>
        <taxon>Cyanophyceae</taxon>
        <taxon>Nostocales</taxon>
        <taxon>Hapalosiphonaceae</taxon>
        <taxon>Aetokthonos</taxon>
    </lineage>
</organism>
<comment type="caution">
    <text evidence="7">The sequence shown here is derived from an EMBL/GenBank/DDBJ whole genome shotgun (WGS) entry which is preliminary data.</text>
</comment>